<dbReference type="Gene3D" id="3.80.10.10">
    <property type="entry name" value="Ribonuclease Inhibitor"/>
    <property type="match status" value="1"/>
</dbReference>
<accession>A0A1X6PDX5</accession>
<proteinExistence type="predicted"/>
<dbReference type="Proteomes" id="UP000218209">
    <property type="component" value="Unassembled WGS sequence"/>
</dbReference>
<protein>
    <submittedName>
        <fullName evidence="1">Uncharacterized protein</fullName>
    </submittedName>
</protein>
<keyword evidence="2" id="KW-1185">Reference proteome</keyword>
<dbReference type="SUPFAM" id="SSF52047">
    <property type="entry name" value="RNI-like"/>
    <property type="match status" value="1"/>
</dbReference>
<gene>
    <name evidence="1" type="ORF">BU14_0087s0011</name>
</gene>
<name>A0A1X6PDX5_PORUM</name>
<dbReference type="InterPro" id="IPR032675">
    <property type="entry name" value="LRR_dom_sf"/>
</dbReference>
<sequence length="447" mass="47234">MHAADATPATVGVGVSLALLLGKLPALRVLTLYLDGVVEEWARRAVCELLFGVLGQGFPPLLYLGVWADESPYNLVSGVLYGQPALRHVVVHSHNRAADPGLEEERAVALFRRLAPCLHSLDFGNLSDFLFRGSFEDVWPEFLERLPAFPNARYMSFGDGGTKSEAVFAILARLFPALEALNAGSIATDLATADGAATLLRHFPALRQLDLTMAASMRPDCAVTPAFVGGLCRARAFRLLCLPPIIDEDEEELDPTALHTALTESTTPPVRLRLDGHLSASAVAGLVGGGLPGLLALHLTAVEGLSAAACLSLSRLVELRALFLGSVDTERVVVDMAAASVLAPPALQRLSLHRMDLGVAGATGVVTAFSLAAPQTLQELILHDCAGEVEGALAAAAGVRALRRLVVAGHVEVGSRHATLVSIGEDCRESVALLATRRPDLIFAEEL</sequence>
<evidence type="ECO:0000313" key="2">
    <source>
        <dbReference type="Proteomes" id="UP000218209"/>
    </source>
</evidence>
<evidence type="ECO:0000313" key="1">
    <source>
        <dbReference type="EMBL" id="OSX79061.1"/>
    </source>
</evidence>
<dbReference type="AlphaFoldDB" id="A0A1X6PDX5"/>
<reference evidence="1 2" key="1">
    <citation type="submission" date="2017-03" db="EMBL/GenBank/DDBJ databases">
        <title>WGS assembly of Porphyra umbilicalis.</title>
        <authorList>
            <person name="Brawley S.H."/>
            <person name="Blouin N.A."/>
            <person name="Ficko-Blean E."/>
            <person name="Wheeler G.L."/>
            <person name="Lohr M."/>
            <person name="Goodson H.V."/>
            <person name="Jenkins J.W."/>
            <person name="Blaby-Haas C.E."/>
            <person name="Helliwell K.E."/>
            <person name="Chan C."/>
            <person name="Marriage T."/>
            <person name="Bhattacharya D."/>
            <person name="Klein A.S."/>
            <person name="Badis Y."/>
            <person name="Brodie J."/>
            <person name="Cao Y."/>
            <person name="Collen J."/>
            <person name="Dittami S.M."/>
            <person name="Gachon C.M."/>
            <person name="Green B.R."/>
            <person name="Karpowicz S."/>
            <person name="Kim J.W."/>
            <person name="Kudahl U."/>
            <person name="Lin S."/>
            <person name="Michel G."/>
            <person name="Mittag M."/>
            <person name="Olson B.J."/>
            <person name="Pangilinan J."/>
            <person name="Peng Y."/>
            <person name="Qiu H."/>
            <person name="Shu S."/>
            <person name="Singer J.T."/>
            <person name="Smith A.G."/>
            <person name="Sprecher B.N."/>
            <person name="Wagner V."/>
            <person name="Wang W."/>
            <person name="Wang Z.-Y."/>
            <person name="Yan J."/>
            <person name="Yarish C."/>
            <person name="Zoeuner-Riek S."/>
            <person name="Zhuang Y."/>
            <person name="Zou Y."/>
            <person name="Lindquist E.A."/>
            <person name="Grimwood J."/>
            <person name="Barry K."/>
            <person name="Rokhsar D.S."/>
            <person name="Schmutz J."/>
            <person name="Stiller J.W."/>
            <person name="Grossman A.R."/>
            <person name="Prochnik S.E."/>
        </authorList>
    </citation>
    <scope>NUCLEOTIDE SEQUENCE [LARGE SCALE GENOMIC DNA]</scope>
    <source>
        <strain evidence="1">4086291</strain>
    </source>
</reference>
<dbReference type="EMBL" id="KV918798">
    <property type="protein sequence ID" value="OSX79061.1"/>
    <property type="molecule type" value="Genomic_DNA"/>
</dbReference>
<organism evidence="1 2">
    <name type="scientific">Porphyra umbilicalis</name>
    <name type="common">Purple laver</name>
    <name type="synonym">Red alga</name>
    <dbReference type="NCBI Taxonomy" id="2786"/>
    <lineage>
        <taxon>Eukaryota</taxon>
        <taxon>Rhodophyta</taxon>
        <taxon>Bangiophyceae</taxon>
        <taxon>Bangiales</taxon>
        <taxon>Bangiaceae</taxon>
        <taxon>Porphyra</taxon>
    </lineage>
</organism>